<dbReference type="Pfam" id="PF11807">
    <property type="entry name" value="UstYa"/>
    <property type="match status" value="1"/>
</dbReference>
<comment type="similarity">
    <text evidence="1">Belongs to the ustYa family.</text>
</comment>
<proteinExistence type="inferred from homology"/>
<evidence type="ECO:0000256" key="3">
    <source>
        <dbReference type="SAM" id="Phobius"/>
    </source>
</evidence>
<feature type="compositionally biased region" description="Basic and acidic residues" evidence="2">
    <location>
        <begin position="23"/>
        <end position="44"/>
    </location>
</feature>
<keyword evidence="5" id="KW-1185">Reference proteome</keyword>
<evidence type="ECO:0000313" key="4">
    <source>
        <dbReference type="EMBL" id="KAF6826236.1"/>
    </source>
</evidence>
<dbReference type="GO" id="GO:0043386">
    <property type="term" value="P:mycotoxin biosynthetic process"/>
    <property type="evidence" value="ECO:0007669"/>
    <property type="project" value="InterPro"/>
</dbReference>
<feature type="transmembrane region" description="Helical" evidence="3">
    <location>
        <begin position="53"/>
        <end position="78"/>
    </location>
</feature>
<reference evidence="4" key="1">
    <citation type="journal article" date="2020" name="Phytopathology">
        <title>Genome Sequence Resources of Colletotrichum truncatum, C. plurivorum, C. musicola, and C. sojae: Four Species Pathogenic to Soybean (Glycine max).</title>
        <authorList>
            <person name="Rogerio F."/>
            <person name="Boufleur T.R."/>
            <person name="Ciampi-Guillardi M."/>
            <person name="Sukno S.A."/>
            <person name="Thon M.R."/>
            <person name="Massola Junior N.S."/>
            <person name="Baroncelli R."/>
        </authorList>
    </citation>
    <scope>NUCLEOTIDE SEQUENCE</scope>
    <source>
        <strain evidence="4">LFN00145</strain>
    </source>
</reference>
<keyword evidence="3" id="KW-1133">Transmembrane helix</keyword>
<feature type="region of interest" description="Disordered" evidence="2">
    <location>
        <begin position="1"/>
        <end position="44"/>
    </location>
</feature>
<evidence type="ECO:0000256" key="1">
    <source>
        <dbReference type="ARBA" id="ARBA00035112"/>
    </source>
</evidence>
<name>A0A8H6K868_9PEZI</name>
<keyword evidence="3" id="KW-0472">Membrane</keyword>
<dbReference type="AlphaFoldDB" id="A0A8H6K868"/>
<organism evidence="4 5">
    <name type="scientific">Colletotrichum plurivorum</name>
    <dbReference type="NCBI Taxonomy" id="2175906"/>
    <lineage>
        <taxon>Eukaryota</taxon>
        <taxon>Fungi</taxon>
        <taxon>Dikarya</taxon>
        <taxon>Ascomycota</taxon>
        <taxon>Pezizomycotina</taxon>
        <taxon>Sordariomycetes</taxon>
        <taxon>Hypocreomycetidae</taxon>
        <taxon>Glomerellales</taxon>
        <taxon>Glomerellaceae</taxon>
        <taxon>Colletotrichum</taxon>
        <taxon>Colletotrichum orchidearum species complex</taxon>
    </lineage>
</organism>
<dbReference type="Proteomes" id="UP000654918">
    <property type="component" value="Unassembled WGS sequence"/>
</dbReference>
<dbReference type="PANTHER" id="PTHR33365:SF14">
    <property type="entry name" value="TAT PATHWAY SIGNAL SEQUENCE"/>
    <property type="match status" value="1"/>
</dbReference>
<comment type="caution">
    <text evidence="4">The sequence shown here is derived from an EMBL/GenBank/DDBJ whole genome shotgun (WGS) entry which is preliminary data.</text>
</comment>
<protein>
    <recommendedName>
        <fullName evidence="6">Tat pathway signal sequence</fullName>
    </recommendedName>
</protein>
<evidence type="ECO:0000313" key="5">
    <source>
        <dbReference type="Proteomes" id="UP000654918"/>
    </source>
</evidence>
<accession>A0A8H6K868</accession>
<dbReference type="PANTHER" id="PTHR33365">
    <property type="entry name" value="YALI0B05434P"/>
    <property type="match status" value="1"/>
</dbReference>
<keyword evidence="3" id="KW-0812">Transmembrane</keyword>
<dbReference type="InterPro" id="IPR021765">
    <property type="entry name" value="UstYa-like"/>
</dbReference>
<gene>
    <name evidence="4" type="ORF">CPLU01_09775</name>
</gene>
<evidence type="ECO:0008006" key="6">
    <source>
        <dbReference type="Google" id="ProtNLM"/>
    </source>
</evidence>
<sequence length="322" mass="36807">MAQGNRPPADLAELDDNSSSGPRESEDVEKALLNDNNDERQEGKKRNCGSRLLISWGHLLLLTTFNVFLFVASCTMWLRDSLKEECSVQEHWKATSFYCELLDVNVSERFSLTQMSAPILERFQIPKITQVTNGTLYDTKPPSILRQRVGEEADAEWHRIGDHVWPLIIGRDDVKRLGKDPDVAVRIPEDLGYGPDAYIAQTEVFHHLHCLDMLRRETSYGEYYEAEEGPRPGGARHRAHIGHCFDVLAQAIKCTGSVDMITFNWVENWDQPFPDFMNHKVCRDFDALLDWVNEEAMDPEVFQKMKSPPQGWPVLPEPGPVQ</sequence>
<evidence type="ECO:0000256" key="2">
    <source>
        <dbReference type="SAM" id="MobiDB-lite"/>
    </source>
</evidence>
<dbReference type="EMBL" id="WIGO01000158">
    <property type="protein sequence ID" value="KAF6826236.1"/>
    <property type="molecule type" value="Genomic_DNA"/>
</dbReference>